<dbReference type="GO" id="GO:0030149">
    <property type="term" value="P:sphingolipid catabolic process"/>
    <property type="evidence" value="ECO:0000318"/>
    <property type="project" value="GO_Central"/>
</dbReference>
<dbReference type="AlphaFoldDB" id="A0A2K3DZ25"/>
<dbReference type="EMBL" id="CM008964">
    <property type="protein sequence ID" value="PNW85794.1"/>
    <property type="molecule type" value="Genomic_DNA"/>
</dbReference>
<dbReference type="GO" id="GO:0071944">
    <property type="term" value="C:cell periphery"/>
    <property type="evidence" value="ECO:0000318"/>
    <property type="project" value="GO_Central"/>
</dbReference>
<dbReference type="Proteomes" id="UP000006906">
    <property type="component" value="Chromosome 3"/>
</dbReference>
<dbReference type="Gramene" id="PNW85794">
    <property type="protein sequence ID" value="PNW85794"/>
    <property type="gene ID" value="CHLRE_03g205150v5"/>
</dbReference>
<dbReference type="PANTHER" id="PTHR12393:SF6">
    <property type="entry name" value="SPHINGOMYELIN PHOSPHODIESTERASE 2"/>
    <property type="match status" value="1"/>
</dbReference>
<dbReference type="OrthoDB" id="63514at2759"/>
<dbReference type="GO" id="GO:0016020">
    <property type="term" value="C:membrane"/>
    <property type="evidence" value="ECO:0000318"/>
    <property type="project" value="GO_Central"/>
</dbReference>
<proteinExistence type="predicted"/>
<feature type="region of interest" description="Disordered" evidence="1">
    <location>
        <begin position="303"/>
        <end position="332"/>
    </location>
</feature>
<reference evidence="2 3" key="1">
    <citation type="journal article" date="2007" name="Science">
        <title>The Chlamydomonas genome reveals the evolution of key animal and plant functions.</title>
        <authorList>
            <person name="Merchant S.S."/>
            <person name="Prochnik S.E."/>
            <person name="Vallon O."/>
            <person name="Harris E.H."/>
            <person name="Karpowicz S.J."/>
            <person name="Witman G.B."/>
            <person name="Terry A."/>
            <person name="Salamov A."/>
            <person name="Fritz-Laylin L.K."/>
            <person name="Marechal-Drouard L."/>
            <person name="Marshall W.F."/>
            <person name="Qu L.H."/>
            <person name="Nelson D.R."/>
            <person name="Sanderfoot A.A."/>
            <person name="Spalding M.H."/>
            <person name="Kapitonov V.V."/>
            <person name="Ren Q."/>
            <person name="Ferris P."/>
            <person name="Lindquist E."/>
            <person name="Shapiro H."/>
            <person name="Lucas S.M."/>
            <person name="Grimwood J."/>
            <person name="Schmutz J."/>
            <person name="Cardol P."/>
            <person name="Cerutti H."/>
            <person name="Chanfreau G."/>
            <person name="Chen C.L."/>
            <person name="Cognat V."/>
            <person name="Croft M.T."/>
            <person name="Dent R."/>
            <person name="Dutcher S."/>
            <person name="Fernandez E."/>
            <person name="Fukuzawa H."/>
            <person name="Gonzalez-Ballester D."/>
            <person name="Gonzalez-Halphen D."/>
            <person name="Hallmann A."/>
            <person name="Hanikenne M."/>
            <person name="Hippler M."/>
            <person name="Inwood W."/>
            <person name="Jabbari K."/>
            <person name="Kalanon M."/>
            <person name="Kuras R."/>
            <person name="Lefebvre P.A."/>
            <person name="Lemaire S.D."/>
            <person name="Lobanov A.V."/>
            <person name="Lohr M."/>
            <person name="Manuell A."/>
            <person name="Meier I."/>
            <person name="Mets L."/>
            <person name="Mittag M."/>
            <person name="Mittelmeier T."/>
            <person name="Moroney J.V."/>
            <person name="Moseley J."/>
            <person name="Napoli C."/>
            <person name="Nedelcu A.M."/>
            <person name="Niyogi K."/>
            <person name="Novoselov S.V."/>
            <person name="Paulsen I.T."/>
            <person name="Pazour G."/>
            <person name="Purton S."/>
            <person name="Ral J.P."/>
            <person name="Riano-Pachon D.M."/>
            <person name="Riekhof W."/>
            <person name="Rymarquis L."/>
            <person name="Schroda M."/>
            <person name="Stern D."/>
            <person name="Umen J."/>
            <person name="Willows R."/>
            <person name="Wilson N."/>
            <person name="Zimmer S.L."/>
            <person name="Allmer J."/>
            <person name="Balk J."/>
            <person name="Bisova K."/>
            <person name="Chen C.J."/>
            <person name="Elias M."/>
            <person name="Gendler K."/>
            <person name="Hauser C."/>
            <person name="Lamb M.R."/>
            <person name="Ledford H."/>
            <person name="Long J.C."/>
            <person name="Minagawa J."/>
            <person name="Page M.D."/>
            <person name="Pan J."/>
            <person name="Pootakham W."/>
            <person name="Roje S."/>
            <person name="Rose A."/>
            <person name="Stahlberg E."/>
            <person name="Terauchi A.M."/>
            <person name="Yang P."/>
            <person name="Ball S."/>
            <person name="Bowler C."/>
            <person name="Dieckmann C.L."/>
            <person name="Gladyshev V.N."/>
            <person name="Green P."/>
            <person name="Jorgensen R."/>
            <person name="Mayfield S."/>
            <person name="Mueller-Roeber B."/>
            <person name="Rajamani S."/>
            <person name="Sayre R.T."/>
            <person name="Brokstein P."/>
            <person name="Dubchak I."/>
            <person name="Goodstein D."/>
            <person name="Hornick L."/>
            <person name="Huang Y.W."/>
            <person name="Jhaveri J."/>
            <person name="Luo Y."/>
            <person name="Martinez D."/>
            <person name="Ngau W.C."/>
            <person name="Otillar B."/>
            <person name="Poliakov A."/>
            <person name="Porter A."/>
            <person name="Szajkowski L."/>
            <person name="Werner G."/>
            <person name="Zhou K."/>
            <person name="Grigoriev I.V."/>
            <person name="Rokhsar D.S."/>
            <person name="Grossman A.R."/>
        </authorList>
    </citation>
    <scope>NUCLEOTIDE SEQUENCE [LARGE SCALE GENOMIC DNA]</scope>
    <source>
        <strain evidence="3">CC-503</strain>
    </source>
</reference>
<feature type="region of interest" description="Disordered" evidence="1">
    <location>
        <begin position="337"/>
        <end position="356"/>
    </location>
</feature>
<dbReference type="GeneID" id="66053039"/>
<dbReference type="GO" id="GO:0004620">
    <property type="term" value="F:phospholipase activity"/>
    <property type="evidence" value="ECO:0000318"/>
    <property type="project" value="GO_Central"/>
</dbReference>
<dbReference type="SUPFAM" id="SSF140860">
    <property type="entry name" value="Pseudo ankyrin repeat-like"/>
    <property type="match status" value="1"/>
</dbReference>
<evidence type="ECO:0000313" key="3">
    <source>
        <dbReference type="Proteomes" id="UP000006906"/>
    </source>
</evidence>
<organism evidence="2 3">
    <name type="scientific">Chlamydomonas reinhardtii</name>
    <name type="common">Chlamydomonas smithii</name>
    <dbReference type="NCBI Taxonomy" id="3055"/>
    <lineage>
        <taxon>Eukaryota</taxon>
        <taxon>Viridiplantae</taxon>
        <taxon>Chlorophyta</taxon>
        <taxon>core chlorophytes</taxon>
        <taxon>Chlorophyceae</taxon>
        <taxon>CS clade</taxon>
        <taxon>Chlamydomonadales</taxon>
        <taxon>Chlamydomonadaceae</taxon>
        <taxon>Chlamydomonas</taxon>
    </lineage>
</organism>
<protein>
    <submittedName>
        <fullName evidence="2">Uncharacterized protein</fullName>
    </submittedName>
</protein>
<dbReference type="GO" id="GO:0005783">
    <property type="term" value="C:endoplasmic reticulum"/>
    <property type="evidence" value="ECO:0000318"/>
    <property type="project" value="GO_Central"/>
</dbReference>
<dbReference type="GO" id="GO:0046513">
    <property type="term" value="P:ceramide biosynthetic process"/>
    <property type="evidence" value="ECO:0000318"/>
    <property type="project" value="GO_Central"/>
</dbReference>
<feature type="compositionally biased region" description="Low complexity" evidence="1">
    <location>
        <begin position="307"/>
        <end position="323"/>
    </location>
</feature>
<dbReference type="InterPro" id="IPR036770">
    <property type="entry name" value="Ankyrin_rpt-contain_sf"/>
</dbReference>
<feature type="compositionally biased region" description="Gly residues" evidence="1">
    <location>
        <begin position="340"/>
        <end position="356"/>
    </location>
</feature>
<sequence>MEGVSDGMAQLTLGPQDGPGDGLGDAVAPCHFARLAGDLIRRVASFLHANDVAANLKLVCRETAACLWDYNKFVLAQKPTQAGDPVLAQPSWPGRHFVAHWGNPERWDDHSAKVRHTLLCLAASSNHPPSLEVALQRCGCTLDEYVLVSAAAAGNLDGCERLLMDGCPLHAWRVAYTAAKRGHLHVLQWLDKSGWPLDDPARDYATWDSATAGAFSGGHRNVVDWLEQRLGAGGQTPWWGPEKLAAHAAEAGHVALLERLAPLIRPRNCPQRQEVLQTTVAAIARGCPLEVLQRYYHYTGEAGVSGDGSSSSGSGSSGSSSEGSSGGQATAGADVAREAGAGGGGASDANAGGGSGGPGGGIWVGRTPLRGARARYLLSAALASPLPDWSEKLDWLLSQCDHGWHDGAPMQVHVSVLLNAPEDCDGCGDCSGGGSGGGGGGSGGGGSDGGGSDGGGGSSGGGGGSRGLTTRLVNSHCAGSSDGQGRDCGCSRHGGGFSARLAALRQRRLALDYTSDDVRPGADWIYWSKNGVALLTHLLFEAGEMLVSTSLLMEAARERCLPLLRLLLAAPALGVARWSRSQKLQLAHAMLTGRGAWRGQSHLPDSRLRELLGLMREWGLLQMMAAPGADTPPAPEAEAEAQAVEAARQRAWDGALASLVAVGMTQGMFEELERACGTAVPGDLKQLVVVGGSVKLLQVVLSRPSPTAPVRFDEEDTWHALGANAAAVVWLMTRSLAELPSLEFVVEQLKRADSAAVFPQLELWIRLVIGLASVCIECVKERRGAREAAAIRARAVADGGDGGDDDADAAGAALAAELAALGAGVATIAWAVQERQWDRLVAAVDGNSELKLPPYQRELLTTRTRAVPLALRQGAGAE</sequence>
<evidence type="ECO:0000256" key="1">
    <source>
        <dbReference type="SAM" id="MobiDB-lite"/>
    </source>
</evidence>
<dbReference type="InParanoid" id="A0A2K3DZ25"/>
<gene>
    <name evidence="2" type="ORF">CHLRE_03g205150v5</name>
</gene>
<dbReference type="KEGG" id="cre:CHLRE_03g205150v5"/>
<feature type="region of interest" description="Disordered" evidence="1">
    <location>
        <begin position="435"/>
        <end position="465"/>
    </location>
</feature>
<accession>A0A2K3DZ25</accession>
<name>A0A2K3DZ25_CHLRE</name>
<keyword evidence="3" id="KW-1185">Reference proteome</keyword>
<evidence type="ECO:0000313" key="2">
    <source>
        <dbReference type="EMBL" id="PNW85794.1"/>
    </source>
</evidence>
<dbReference type="PANTHER" id="PTHR12393">
    <property type="entry name" value="SPHINGOMYELIN PHOSPHODIESTERASE RELATED"/>
    <property type="match status" value="1"/>
</dbReference>
<dbReference type="RefSeq" id="XP_042926490.1">
    <property type="nucleotide sequence ID" value="XM_043061472.1"/>
</dbReference>
<dbReference type="Gene3D" id="1.25.40.20">
    <property type="entry name" value="Ankyrin repeat-containing domain"/>
    <property type="match status" value="1"/>
</dbReference>